<dbReference type="GO" id="GO:0008270">
    <property type="term" value="F:zinc ion binding"/>
    <property type="evidence" value="ECO:0007669"/>
    <property type="project" value="UniProtKB-KW"/>
</dbReference>
<comment type="caution">
    <text evidence="5">The sequence shown here is derived from an EMBL/GenBank/DDBJ whole genome shotgun (WGS) entry which is preliminary data.</text>
</comment>
<feature type="region of interest" description="Disordered" evidence="2">
    <location>
        <begin position="1031"/>
        <end position="1086"/>
    </location>
</feature>
<keyword evidence="1" id="KW-0862">Zinc</keyword>
<feature type="compositionally biased region" description="Polar residues" evidence="2">
    <location>
        <begin position="1062"/>
        <end position="1072"/>
    </location>
</feature>
<proteinExistence type="predicted"/>
<feature type="domain" description="Peptidase A2" evidence="4">
    <location>
        <begin position="484"/>
        <end position="563"/>
    </location>
</feature>
<keyword evidence="1" id="KW-0863">Zinc-finger</keyword>
<dbReference type="GO" id="GO:0006508">
    <property type="term" value="P:proteolysis"/>
    <property type="evidence" value="ECO:0007669"/>
    <property type="project" value="InterPro"/>
</dbReference>
<evidence type="ECO:0000259" key="3">
    <source>
        <dbReference type="PROSITE" id="PS50158"/>
    </source>
</evidence>
<sequence>MEGTASASNPASPTAQSVSAPQTLEILGNMLQQTQEQNKVFMTAVQAMSLEQERQASNLKSAVNSLQDRGSSGANFSKLLQRPDVFRPKDREEELTLWYEWAWTFKQSMLAVSPEIHGHLLEIEKDLGREMDEFEVSDDAMALSNKLYAVLTTMLRERPLQLLRSVPNNNGFEAWRVLHTTLAPTSKTRALALLGAISQYPNMSQGNLLEQLLKMEDLFKKYEQAANKPVPEEVKFALLLRVLPQSVKSRSTVSITDESTYDQMREVILRWERSSQKWSSQIVTGSAQFRNQPSDDGGLAPMDVDRVKGKWGDKGKGGFSGKGGKGKDGKSKGTGYGDQKGRGKYGGGKGQGGGNLHPEACRICGKHGHWGNECWMKDERVFNWEADDARDAPLTTIFEMASESSEVQSVAESEWWCRVVQHFEVHADDDLEVIDCSLEGYACHDLTMFDAYEADCDWCADVQVRGVKYHSKARVEPLVDGSHHQVVLDSGADLSVMPRAWLEAGYGSENTAGPVVRMMDAQGGLMANLGSRKVTLDLGQACVQEVFHASDVNVPLLSLGRLLKKGWSLEHRCNMLHLCNDGEGVEIPVSFKQNSLVVDAQVFAVREDSKVQAVDQPRIVVQTTYNIHSQAPSGVSLSAVTRVQLWQYRTTLAFRGNEWELIDYEEPVADLENLAESIETDEDIPIFTVMHRSKGNEPDRYGMELIAAMPKRDEGSVDPVASAFFGSDPVDEDEVIDLPAGWTSVAGLICQVWMHLMRNRVIGSKNVLYRRLVAHSKKRALEDSLALENAARPHVHQPRGEPVPEQPTDEQRAEHELTHVPFKKWRDYCVSSRSRRDAHRQEDERHDTDGGDPIIAFDFFYVDVGGEDLEFMTKNTGGKDLLTILILVDKRAELRSDDDLVGWAFVHASMLHNAFSVRAGTTPYERAFGIAYRGKLACFGEAVFFAVNQNHVRKGKPKFVKGVWLGKTLTNDLNVCGTALGIYLSGTIRRMAPDQQWSKHMIKEFTGKPYKLSLSTFGKVVIPGMKDNRTPEAIEAVPGPYPLPAPEKKKPESPKDEAGGATSHQSSGSASAGMNEAEGEGGKSSKISAVTVEGEELYVLDEHLDLDFPVDEETSAYYEDVEFEDHGESWHGRGEKDGPPDLSQEELEQVDVASQAHEVKRLVEMGVLEQVEALPPGQWQRSARLVCKQLKELMEAAIIRREGQQPAAAWWSEQLTEDLKETGLLPDAACPSAFGVEGVGVMIHVDEGLMGGEEYYLEKVRTLLERKYKLQVSDVAFNVGDAVKFPKKEFVITDVGIEVKVSAHYLEKIFGILDIKRCVMKRWREGIVEP</sequence>
<evidence type="ECO:0000259" key="4">
    <source>
        <dbReference type="PROSITE" id="PS50175"/>
    </source>
</evidence>
<dbReference type="OrthoDB" id="416085at2759"/>
<dbReference type="InterPro" id="IPR001995">
    <property type="entry name" value="Peptidase_A2_cat"/>
</dbReference>
<evidence type="ECO:0000256" key="2">
    <source>
        <dbReference type="SAM" id="MobiDB-lite"/>
    </source>
</evidence>
<feature type="compositionally biased region" description="Gly residues" evidence="2">
    <location>
        <begin position="332"/>
        <end position="352"/>
    </location>
</feature>
<protein>
    <recommendedName>
        <fullName evidence="7">CCHC-type domain-containing protein</fullName>
    </recommendedName>
</protein>
<dbReference type="Proteomes" id="UP000601435">
    <property type="component" value="Unassembled WGS sequence"/>
</dbReference>
<keyword evidence="6" id="KW-1185">Reference proteome</keyword>
<gene>
    <name evidence="5" type="ORF">SNEC2469_LOCUS10177</name>
</gene>
<accession>A0A812Q4L3</accession>
<dbReference type="GO" id="GO:0004190">
    <property type="term" value="F:aspartic-type endopeptidase activity"/>
    <property type="evidence" value="ECO:0007669"/>
    <property type="project" value="InterPro"/>
</dbReference>
<feature type="region of interest" description="Disordered" evidence="2">
    <location>
        <begin position="791"/>
        <end position="816"/>
    </location>
</feature>
<dbReference type="PROSITE" id="PS00141">
    <property type="entry name" value="ASP_PROTEASE"/>
    <property type="match status" value="1"/>
</dbReference>
<evidence type="ECO:0000313" key="6">
    <source>
        <dbReference type="Proteomes" id="UP000601435"/>
    </source>
</evidence>
<keyword evidence="1" id="KW-0479">Metal-binding</keyword>
<dbReference type="InterPro" id="IPR001878">
    <property type="entry name" value="Znf_CCHC"/>
</dbReference>
<dbReference type="GO" id="GO:0003676">
    <property type="term" value="F:nucleic acid binding"/>
    <property type="evidence" value="ECO:0007669"/>
    <property type="project" value="InterPro"/>
</dbReference>
<evidence type="ECO:0000256" key="1">
    <source>
        <dbReference type="PROSITE-ProRule" id="PRU00047"/>
    </source>
</evidence>
<dbReference type="PROSITE" id="PS50158">
    <property type="entry name" value="ZF_CCHC"/>
    <property type="match status" value="1"/>
</dbReference>
<organism evidence="5 6">
    <name type="scientific">Symbiodinium necroappetens</name>
    <dbReference type="NCBI Taxonomy" id="1628268"/>
    <lineage>
        <taxon>Eukaryota</taxon>
        <taxon>Sar</taxon>
        <taxon>Alveolata</taxon>
        <taxon>Dinophyceae</taxon>
        <taxon>Suessiales</taxon>
        <taxon>Symbiodiniaceae</taxon>
        <taxon>Symbiodinium</taxon>
    </lineage>
</organism>
<evidence type="ECO:0008006" key="7">
    <source>
        <dbReference type="Google" id="ProtNLM"/>
    </source>
</evidence>
<feature type="region of interest" description="Disordered" evidence="2">
    <location>
        <begin position="310"/>
        <end position="352"/>
    </location>
</feature>
<dbReference type="InterPro" id="IPR001969">
    <property type="entry name" value="Aspartic_peptidase_AS"/>
</dbReference>
<feature type="domain" description="CCHC-type" evidence="3">
    <location>
        <begin position="361"/>
        <end position="374"/>
    </location>
</feature>
<name>A0A812Q4L3_9DINO</name>
<feature type="compositionally biased region" description="Basic and acidic residues" evidence="2">
    <location>
        <begin position="1046"/>
        <end position="1058"/>
    </location>
</feature>
<reference evidence="5" key="1">
    <citation type="submission" date="2021-02" db="EMBL/GenBank/DDBJ databases">
        <authorList>
            <person name="Dougan E. K."/>
            <person name="Rhodes N."/>
            <person name="Thang M."/>
            <person name="Chan C."/>
        </authorList>
    </citation>
    <scope>NUCLEOTIDE SEQUENCE</scope>
</reference>
<dbReference type="PROSITE" id="PS50175">
    <property type="entry name" value="ASP_PROT_RETROV"/>
    <property type="match status" value="1"/>
</dbReference>
<dbReference type="EMBL" id="CAJNJA010016236">
    <property type="protein sequence ID" value="CAE7377132.1"/>
    <property type="molecule type" value="Genomic_DNA"/>
</dbReference>
<evidence type="ECO:0000313" key="5">
    <source>
        <dbReference type="EMBL" id="CAE7377132.1"/>
    </source>
</evidence>